<keyword evidence="4" id="KW-0479">Metal-binding</keyword>
<dbReference type="GO" id="GO:0019878">
    <property type="term" value="P:lysine biosynthetic process via aminoadipic acid"/>
    <property type="evidence" value="ECO:0007669"/>
    <property type="project" value="TreeGrafter"/>
</dbReference>
<dbReference type="GO" id="GO:0006633">
    <property type="term" value="P:fatty acid biosynthetic process"/>
    <property type="evidence" value="ECO:0007669"/>
    <property type="project" value="InterPro"/>
</dbReference>
<dbReference type="EMBL" id="RCBY01000716">
    <property type="protein sequence ID" value="RQH10610.1"/>
    <property type="molecule type" value="Genomic_DNA"/>
</dbReference>
<dbReference type="InterPro" id="IPR037143">
    <property type="entry name" value="4-PPantetheinyl_Trfase_dom_sf"/>
</dbReference>
<sequence>MFFSHLPLGQKLELSPNHVHIWSKNLKSPPSEIEELSKILSSDEIDRAKKFYFERDKNRFIIARGTLRKILSCYLNIEPKKLQFTYSERGKPYLPDTSILFNLSHSQDLALYAITTVNLIGIDLEYIRPMNDAEALAKRFFTSQEYNLISQLPPQQQQEIFFKIWTCKEAYLKATGDGLAGGLEKVEVCLKPEQPIQFISINGDFQEASRWYLHQFIPESNYIAAVVVAGTNQNLSFWQTHRIGY</sequence>
<dbReference type="RefSeq" id="WP_124144789.1">
    <property type="nucleotide sequence ID" value="NZ_CAWOKI010000039.1"/>
</dbReference>
<feature type="domain" description="4'-phosphopantetheinyl transferase" evidence="6">
    <location>
        <begin position="120"/>
        <end position="227"/>
    </location>
</feature>
<evidence type="ECO:0000256" key="1">
    <source>
        <dbReference type="ARBA" id="ARBA00001946"/>
    </source>
</evidence>
<dbReference type="InterPro" id="IPR050559">
    <property type="entry name" value="P-Pant_transferase_sf"/>
</dbReference>
<proteinExistence type="inferred from homology"/>
<dbReference type="NCBIfam" id="TIGR00556">
    <property type="entry name" value="pantethn_trn"/>
    <property type="match status" value="1"/>
</dbReference>
<dbReference type="GO" id="GO:0008897">
    <property type="term" value="F:holo-[acyl-carrier-protein] synthase activity"/>
    <property type="evidence" value="ECO:0007669"/>
    <property type="project" value="InterPro"/>
</dbReference>
<dbReference type="GO" id="GO:0005829">
    <property type="term" value="C:cytosol"/>
    <property type="evidence" value="ECO:0007669"/>
    <property type="project" value="TreeGrafter"/>
</dbReference>
<dbReference type="PANTHER" id="PTHR12215">
    <property type="entry name" value="PHOSPHOPANTETHEINE TRANSFERASE"/>
    <property type="match status" value="1"/>
</dbReference>
<comment type="cofactor">
    <cofactor evidence="1">
        <name>Mg(2+)</name>
        <dbReference type="ChEBI" id="CHEBI:18420"/>
    </cofactor>
</comment>
<comment type="caution">
    <text evidence="8">The sequence shown here is derived from an EMBL/GenBank/DDBJ whole genome shotgun (WGS) entry which is preliminary data.</text>
</comment>
<protein>
    <submittedName>
        <fullName evidence="8">4'-phosphopantetheinyl transferase superfamily protein</fullName>
    </submittedName>
</protein>
<dbReference type="Gene3D" id="3.90.470.20">
    <property type="entry name" value="4'-phosphopantetheinyl transferase domain"/>
    <property type="match status" value="2"/>
</dbReference>
<dbReference type="AlphaFoldDB" id="A0A3N6NRR5"/>
<organism evidence="8 9">
    <name type="scientific">Okeania hirsuta</name>
    <dbReference type="NCBI Taxonomy" id="1458930"/>
    <lineage>
        <taxon>Bacteria</taxon>
        <taxon>Bacillati</taxon>
        <taxon>Cyanobacteriota</taxon>
        <taxon>Cyanophyceae</taxon>
        <taxon>Oscillatoriophycideae</taxon>
        <taxon>Oscillatoriales</taxon>
        <taxon>Microcoleaceae</taxon>
        <taxon>Okeania</taxon>
    </lineage>
</organism>
<evidence type="ECO:0000256" key="4">
    <source>
        <dbReference type="ARBA" id="ARBA00022723"/>
    </source>
</evidence>
<reference evidence="8 9" key="1">
    <citation type="journal article" date="2018" name="ACS Chem. Biol.">
        <title>Ketoreductase domain dysfunction expands chemodiversity: malyngamide biosynthesis in the cyanobacterium Okeania hirsuta.</title>
        <authorList>
            <person name="Moss N.A."/>
            <person name="Leao T."/>
            <person name="Rankin M."/>
            <person name="McCullough T.M."/>
            <person name="Qu P."/>
            <person name="Korobeynikov A."/>
            <person name="Smith J.L."/>
            <person name="Gerwick L."/>
            <person name="Gerwick W.H."/>
        </authorList>
    </citation>
    <scope>NUCLEOTIDE SEQUENCE [LARGE SCALE GENOMIC DNA]</scope>
    <source>
        <strain evidence="8 9">PAB10Feb10-1</strain>
    </source>
</reference>
<dbReference type="InterPro" id="IPR055066">
    <property type="entry name" value="AASDHPPT_N"/>
</dbReference>
<evidence type="ECO:0000256" key="2">
    <source>
        <dbReference type="ARBA" id="ARBA00010990"/>
    </source>
</evidence>
<evidence type="ECO:0000313" key="9">
    <source>
        <dbReference type="Proteomes" id="UP000269154"/>
    </source>
</evidence>
<dbReference type="GO" id="GO:0000287">
    <property type="term" value="F:magnesium ion binding"/>
    <property type="evidence" value="ECO:0007669"/>
    <property type="project" value="InterPro"/>
</dbReference>
<accession>A0A3N6NRR5</accession>
<keyword evidence="3 8" id="KW-0808">Transferase</keyword>
<feature type="domain" description="4'-phosphopantetheinyl transferase N-terminal" evidence="7">
    <location>
        <begin position="31"/>
        <end position="113"/>
    </location>
</feature>
<name>A0A3N6NRR5_9CYAN</name>
<gene>
    <name evidence="8" type="ORF">D5R40_35315</name>
</gene>
<dbReference type="Pfam" id="PF01648">
    <property type="entry name" value="ACPS"/>
    <property type="match status" value="1"/>
</dbReference>
<keyword evidence="5" id="KW-0460">Magnesium</keyword>
<evidence type="ECO:0000259" key="6">
    <source>
        <dbReference type="Pfam" id="PF01648"/>
    </source>
</evidence>
<evidence type="ECO:0000256" key="5">
    <source>
        <dbReference type="ARBA" id="ARBA00022842"/>
    </source>
</evidence>
<dbReference type="OrthoDB" id="9808281at2"/>
<dbReference type="InterPro" id="IPR008278">
    <property type="entry name" value="4-PPantetheinyl_Trfase_dom"/>
</dbReference>
<evidence type="ECO:0000313" key="8">
    <source>
        <dbReference type="EMBL" id="RQH10610.1"/>
    </source>
</evidence>
<dbReference type="Pfam" id="PF22624">
    <property type="entry name" value="AASDHPPT_N"/>
    <property type="match status" value="1"/>
</dbReference>
<dbReference type="SUPFAM" id="SSF56214">
    <property type="entry name" value="4'-phosphopantetheinyl transferase"/>
    <property type="match status" value="2"/>
</dbReference>
<dbReference type="Proteomes" id="UP000269154">
    <property type="component" value="Unassembled WGS sequence"/>
</dbReference>
<evidence type="ECO:0000259" key="7">
    <source>
        <dbReference type="Pfam" id="PF22624"/>
    </source>
</evidence>
<dbReference type="InterPro" id="IPR004568">
    <property type="entry name" value="Ppantetheine-prot_Trfase_dom"/>
</dbReference>
<dbReference type="PANTHER" id="PTHR12215:SF10">
    <property type="entry name" value="L-AMINOADIPATE-SEMIALDEHYDE DEHYDROGENASE-PHOSPHOPANTETHEINYL TRANSFERASE"/>
    <property type="match status" value="1"/>
</dbReference>
<comment type="similarity">
    <text evidence="2">Belongs to the P-Pant transferase superfamily. Gsp/Sfp/HetI/AcpT family.</text>
</comment>
<evidence type="ECO:0000256" key="3">
    <source>
        <dbReference type="ARBA" id="ARBA00022679"/>
    </source>
</evidence>
<keyword evidence="9" id="KW-1185">Reference proteome</keyword>